<sequence>MPTERSSRRDRSRDPEDNAGSETGARLRRSMRSMVADSDGADTDASSAGHRSDEPQHRLGRRSRARKAVEDARKSLRSTEDRHIAHFGNEDDEVDDNNREQTDVRGRQRSLSNLSNTSSVSASSLNSESLAGNQCRTRIDQQLAELEQKKKMVEDGTLAEFCRRVAAFKEERNRLLQTAELHKNLQLKNGQDLYKFEVQRAYHLWENDQKEYKDKLLINLDTIMAKLQAEMKALCDIKEIVTTNRSKSKQTVESSNADNVSVHVATIKERTNASNVNVEPKQEEGEVLEPHATPDRQLIVKRRKIGSSAKADAFKIPKGMECLPFNEIRADIEAIVSDRNKAAQATADHLLNNNKGKRPIYYTLIHLPLRFTYNSLLLIVPFNLERRRLFCGKNIFEEGDEVHVLVPHMQEDYRGNISSITSDAIYIKLISGQKVRILLPYIEHRRCELKPALRGSSSAGILQSMGWTEYNTLY</sequence>
<keyword evidence="4" id="KW-0804">Transcription</keyword>
<name>A0A976FRD9_BRELC</name>
<evidence type="ECO:0000313" key="7">
    <source>
        <dbReference type="EMBL" id="TDH71613.1"/>
    </source>
</evidence>
<keyword evidence="3" id="KW-0805">Transcription regulation</keyword>
<dbReference type="GO" id="GO:0005654">
    <property type="term" value="C:nucleoplasm"/>
    <property type="evidence" value="ECO:0007669"/>
    <property type="project" value="UniProtKB-ARBA"/>
</dbReference>
<proteinExistence type="predicted"/>
<gene>
    <name evidence="7" type="ORF">CCR75_003529</name>
</gene>
<dbReference type="Proteomes" id="UP000294530">
    <property type="component" value="Unassembled WGS sequence"/>
</dbReference>
<dbReference type="InterPro" id="IPR013907">
    <property type="entry name" value="Sds3"/>
</dbReference>
<evidence type="ECO:0000313" key="8">
    <source>
        <dbReference type="Proteomes" id="UP000294530"/>
    </source>
</evidence>
<dbReference type="SMART" id="SM01401">
    <property type="entry name" value="Sds3"/>
    <property type="match status" value="1"/>
</dbReference>
<feature type="compositionally biased region" description="Low complexity" evidence="6">
    <location>
        <begin position="110"/>
        <end position="130"/>
    </location>
</feature>
<reference evidence="7 8" key="1">
    <citation type="journal article" date="2021" name="Genome Biol.">
        <title>AFLAP: assembly-free linkage analysis pipeline using k-mers from genome sequencing data.</title>
        <authorList>
            <person name="Fletcher K."/>
            <person name="Zhang L."/>
            <person name="Gil J."/>
            <person name="Han R."/>
            <person name="Cavanaugh K."/>
            <person name="Michelmore R."/>
        </authorList>
    </citation>
    <scope>NUCLEOTIDE SEQUENCE [LARGE SCALE GENOMIC DNA]</scope>
    <source>
        <strain evidence="7 8">SF5</strain>
    </source>
</reference>
<evidence type="ECO:0000256" key="5">
    <source>
        <dbReference type="ARBA" id="ARBA00023242"/>
    </source>
</evidence>
<dbReference type="AlphaFoldDB" id="A0A976FRD9"/>
<dbReference type="GeneID" id="94347294"/>
<keyword evidence="2" id="KW-0678">Repressor</keyword>
<feature type="compositionally biased region" description="Basic and acidic residues" evidence="6">
    <location>
        <begin position="67"/>
        <end position="84"/>
    </location>
</feature>
<evidence type="ECO:0000256" key="1">
    <source>
        <dbReference type="ARBA" id="ARBA00004123"/>
    </source>
</evidence>
<dbReference type="Pfam" id="PF08598">
    <property type="entry name" value="Sds3"/>
    <property type="match status" value="1"/>
</dbReference>
<evidence type="ECO:0000256" key="4">
    <source>
        <dbReference type="ARBA" id="ARBA00023163"/>
    </source>
</evidence>
<feature type="compositionally biased region" description="Basic and acidic residues" evidence="6">
    <location>
        <begin position="96"/>
        <end position="106"/>
    </location>
</feature>
<protein>
    <submittedName>
        <fullName evidence="7">Uncharacterized protein</fullName>
    </submittedName>
</protein>
<evidence type="ECO:0000256" key="6">
    <source>
        <dbReference type="SAM" id="MobiDB-lite"/>
    </source>
</evidence>
<accession>A0A976FRD9</accession>
<dbReference type="RefSeq" id="XP_067821112.1">
    <property type="nucleotide sequence ID" value="XM_067961623.1"/>
</dbReference>
<dbReference type="OrthoDB" id="70376at2759"/>
<dbReference type="EMBL" id="SHOA02000015">
    <property type="protein sequence ID" value="TDH71613.1"/>
    <property type="molecule type" value="Genomic_DNA"/>
</dbReference>
<feature type="compositionally biased region" description="Basic and acidic residues" evidence="6">
    <location>
        <begin position="1"/>
        <end position="16"/>
    </location>
</feature>
<evidence type="ECO:0000256" key="3">
    <source>
        <dbReference type="ARBA" id="ARBA00023015"/>
    </source>
</evidence>
<comment type="subcellular location">
    <subcellularLocation>
        <location evidence="1">Nucleus</location>
    </subcellularLocation>
</comment>
<feature type="region of interest" description="Disordered" evidence="6">
    <location>
        <begin position="1"/>
        <end position="131"/>
    </location>
</feature>
<dbReference type="GO" id="GO:0010468">
    <property type="term" value="P:regulation of gene expression"/>
    <property type="evidence" value="ECO:0007669"/>
    <property type="project" value="UniProtKB-ARBA"/>
</dbReference>
<keyword evidence="5" id="KW-0539">Nucleus</keyword>
<dbReference type="KEGG" id="blac:94347294"/>
<comment type="caution">
    <text evidence="7">The sequence shown here is derived from an EMBL/GenBank/DDBJ whole genome shotgun (WGS) entry which is preliminary data.</text>
</comment>
<evidence type="ECO:0000256" key="2">
    <source>
        <dbReference type="ARBA" id="ARBA00022491"/>
    </source>
</evidence>
<organism evidence="7 8">
    <name type="scientific">Bremia lactucae</name>
    <name type="common">Lettuce downy mildew</name>
    <dbReference type="NCBI Taxonomy" id="4779"/>
    <lineage>
        <taxon>Eukaryota</taxon>
        <taxon>Sar</taxon>
        <taxon>Stramenopiles</taxon>
        <taxon>Oomycota</taxon>
        <taxon>Peronosporomycetes</taxon>
        <taxon>Peronosporales</taxon>
        <taxon>Peronosporaceae</taxon>
        <taxon>Bremia</taxon>
    </lineage>
</organism>
<keyword evidence="8" id="KW-1185">Reference proteome</keyword>